<evidence type="ECO:0000256" key="2">
    <source>
        <dbReference type="SAM" id="SignalP"/>
    </source>
</evidence>
<sequence length="203" mass="21962">SGVDLNMILPCVVIFTVTGVLAEQQYAAPAKKTLFDFPFEYSGLSTSEDRRHIPLQNWKQHQREVDNDEPAFGMEEIVARSMGENAQKTGFELKERFRRTPKTPEMPPSPEGMAKPPEGMPKPEGMPSSPDSMPKPPEGMSPPSGEMPKPPEGMSSPPEGMPKQPEGMPKPPEGMPSPPEGMSSAPEGMPKPPEGMPSPPGMG</sequence>
<name>A0A1B6IBG9_9HEMI</name>
<dbReference type="EMBL" id="GECU01023448">
    <property type="protein sequence ID" value="JAS84258.1"/>
    <property type="molecule type" value="Transcribed_RNA"/>
</dbReference>
<evidence type="ECO:0000313" key="3">
    <source>
        <dbReference type="EMBL" id="JAS84258.1"/>
    </source>
</evidence>
<accession>A0A1B6IBG9</accession>
<feature type="non-terminal residue" evidence="3">
    <location>
        <position position="1"/>
    </location>
</feature>
<reference evidence="3" key="1">
    <citation type="submission" date="2015-11" db="EMBL/GenBank/DDBJ databases">
        <title>De novo transcriptome assembly of four potential Pierce s Disease insect vectors from Arizona vineyards.</title>
        <authorList>
            <person name="Tassone E.E."/>
        </authorList>
    </citation>
    <scope>NUCLEOTIDE SEQUENCE</scope>
</reference>
<protein>
    <submittedName>
        <fullName evidence="3">Uncharacterized protein</fullName>
    </submittedName>
</protein>
<feature type="compositionally biased region" description="Pro residues" evidence="1">
    <location>
        <begin position="168"/>
        <end position="179"/>
    </location>
</feature>
<evidence type="ECO:0000256" key="1">
    <source>
        <dbReference type="SAM" id="MobiDB-lite"/>
    </source>
</evidence>
<feature type="chain" id="PRO_5008584925" evidence="2">
    <location>
        <begin position="23"/>
        <end position="203"/>
    </location>
</feature>
<organism evidence="3">
    <name type="scientific">Homalodisca liturata</name>
    <dbReference type="NCBI Taxonomy" id="320908"/>
    <lineage>
        <taxon>Eukaryota</taxon>
        <taxon>Metazoa</taxon>
        <taxon>Ecdysozoa</taxon>
        <taxon>Arthropoda</taxon>
        <taxon>Hexapoda</taxon>
        <taxon>Insecta</taxon>
        <taxon>Pterygota</taxon>
        <taxon>Neoptera</taxon>
        <taxon>Paraneoptera</taxon>
        <taxon>Hemiptera</taxon>
        <taxon>Auchenorrhyncha</taxon>
        <taxon>Membracoidea</taxon>
        <taxon>Cicadellidae</taxon>
        <taxon>Cicadellinae</taxon>
        <taxon>Proconiini</taxon>
        <taxon>Homalodisca</taxon>
    </lineage>
</organism>
<feature type="region of interest" description="Disordered" evidence="1">
    <location>
        <begin position="85"/>
        <end position="203"/>
    </location>
</feature>
<feature type="signal peptide" evidence="2">
    <location>
        <begin position="1"/>
        <end position="22"/>
    </location>
</feature>
<feature type="compositionally biased region" description="Low complexity" evidence="1">
    <location>
        <begin position="122"/>
        <end position="132"/>
    </location>
</feature>
<feature type="compositionally biased region" description="Pro residues" evidence="1">
    <location>
        <begin position="189"/>
        <end position="203"/>
    </location>
</feature>
<dbReference type="AlphaFoldDB" id="A0A1B6IBG9"/>
<proteinExistence type="predicted"/>
<gene>
    <name evidence="3" type="ORF">g.10459</name>
</gene>
<keyword evidence="2" id="KW-0732">Signal</keyword>